<reference evidence="1 2" key="1">
    <citation type="submission" date="2022-03" db="EMBL/GenBank/DDBJ databases">
        <authorList>
            <person name="Jo J.-H."/>
            <person name="Im W.-T."/>
        </authorList>
    </citation>
    <scope>NUCLEOTIDE SEQUENCE [LARGE SCALE GENOMIC DNA]</scope>
    <source>
        <strain evidence="1 2">MA9</strain>
    </source>
</reference>
<protein>
    <submittedName>
        <fullName evidence="1">Uncharacterized protein</fullName>
    </submittedName>
</protein>
<gene>
    <name evidence="1" type="ORF">LZ480_06550</name>
</gene>
<evidence type="ECO:0000313" key="1">
    <source>
        <dbReference type="EMBL" id="MCH7321550.1"/>
    </source>
</evidence>
<keyword evidence="2" id="KW-1185">Reference proteome</keyword>
<sequence>MIASEVEMHPGHWKNKGSDGCYSLTEGTEARKVAKRVYEILRSWKVLTAYFEENTSLNRKLKILNIAPFRYVRRMASYLKLFSDSWLFCTPISI</sequence>
<dbReference type="EMBL" id="JAKZFC010000001">
    <property type="protein sequence ID" value="MCH7321550.1"/>
    <property type="molecule type" value="Genomic_DNA"/>
</dbReference>
<name>A0ABS9UC47_9BACL</name>
<organism evidence="1 2">
    <name type="scientific">Solibacillus palustris</name>
    <dbReference type="NCBI Taxonomy" id="2908203"/>
    <lineage>
        <taxon>Bacteria</taxon>
        <taxon>Bacillati</taxon>
        <taxon>Bacillota</taxon>
        <taxon>Bacilli</taxon>
        <taxon>Bacillales</taxon>
        <taxon>Caryophanaceae</taxon>
        <taxon>Solibacillus</taxon>
    </lineage>
</organism>
<proteinExistence type="predicted"/>
<evidence type="ECO:0000313" key="2">
    <source>
        <dbReference type="Proteomes" id="UP001316087"/>
    </source>
</evidence>
<comment type="caution">
    <text evidence="1">The sequence shown here is derived from an EMBL/GenBank/DDBJ whole genome shotgun (WGS) entry which is preliminary data.</text>
</comment>
<dbReference type="Proteomes" id="UP001316087">
    <property type="component" value="Unassembled WGS sequence"/>
</dbReference>
<dbReference type="RefSeq" id="WP_241368575.1">
    <property type="nucleotide sequence ID" value="NZ_JAKZFC010000001.1"/>
</dbReference>
<accession>A0ABS9UC47</accession>